<keyword evidence="3" id="KW-0804">Transcription</keyword>
<evidence type="ECO:0000313" key="6">
    <source>
        <dbReference type="EMBL" id="QAA35114.1"/>
    </source>
</evidence>
<dbReference type="InterPro" id="IPR000595">
    <property type="entry name" value="cNMP-bd_dom"/>
</dbReference>
<dbReference type="InterPro" id="IPR050397">
    <property type="entry name" value="Env_Response_Regulators"/>
</dbReference>
<sequence>MLFINKINDKLLLERFKTLHDIDSYFNNDMTPYMELRLFDKGELIYKSNEEIDYFYFLVKGKCKVYTLLKNGKSLLLRFYNPLMVMGDLEFISGCTANCNVEAVHSCTFIAIPIDIIRNKAKDDAVFLGHICKTLAEKLATSAVSNSINLLYPLENRLASYILALSSEEDISTSLKGIVAEKFTEVAELLGTSYRHLLRVINKLCEQKIIAKDGNSLIILDYEKLEDLAGDLYE</sequence>
<dbReference type="InterPro" id="IPR018490">
    <property type="entry name" value="cNMP-bd_dom_sf"/>
</dbReference>
<dbReference type="PANTHER" id="PTHR24567">
    <property type="entry name" value="CRP FAMILY TRANSCRIPTIONAL REGULATORY PROTEIN"/>
    <property type="match status" value="1"/>
</dbReference>
<dbReference type="Pfam" id="PF00027">
    <property type="entry name" value="cNMP_binding"/>
    <property type="match status" value="1"/>
</dbReference>
<evidence type="ECO:0000313" key="7">
    <source>
        <dbReference type="Proteomes" id="UP000286268"/>
    </source>
</evidence>
<dbReference type="AlphaFoldDB" id="A0A3R5U8W5"/>
<evidence type="ECO:0000256" key="1">
    <source>
        <dbReference type="ARBA" id="ARBA00023015"/>
    </source>
</evidence>
<evidence type="ECO:0000259" key="5">
    <source>
        <dbReference type="PROSITE" id="PS51063"/>
    </source>
</evidence>
<dbReference type="Proteomes" id="UP000286268">
    <property type="component" value="Chromosome"/>
</dbReference>
<dbReference type="SUPFAM" id="SSF51206">
    <property type="entry name" value="cAMP-binding domain-like"/>
    <property type="match status" value="1"/>
</dbReference>
<proteinExistence type="predicted"/>
<dbReference type="InterPro" id="IPR036390">
    <property type="entry name" value="WH_DNA-bd_sf"/>
</dbReference>
<feature type="domain" description="Cyclic nucleotide-binding" evidence="4">
    <location>
        <begin position="18"/>
        <end position="112"/>
    </location>
</feature>
<dbReference type="InterPro" id="IPR036388">
    <property type="entry name" value="WH-like_DNA-bd_sf"/>
</dbReference>
<dbReference type="RefSeq" id="WP_128215807.1">
    <property type="nucleotide sequence ID" value="NZ_CP025746.1"/>
</dbReference>
<dbReference type="PROSITE" id="PS50042">
    <property type="entry name" value="CNMP_BINDING_3"/>
    <property type="match status" value="1"/>
</dbReference>
<dbReference type="Pfam" id="PF13545">
    <property type="entry name" value="HTH_Crp_2"/>
    <property type="match status" value="1"/>
</dbReference>
<dbReference type="OrthoDB" id="581021at2"/>
<dbReference type="InterPro" id="IPR014710">
    <property type="entry name" value="RmlC-like_jellyroll"/>
</dbReference>
<dbReference type="GO" id="GO:0003700">
    <property type="term" value="F:DNA-binding transcription factor activity"/>
    <property type="evidence" value="ECO:0007669"/>
    <property type="project" value="TreeGrafter"/>
</dbReference>
<name>A0A3R5U8W5_9CLOT</name>
<dbReference type="EMBL" id="CP025746">
    <property type="protein sequence ID" value="QAA35114.1"/>
    <property type="molecule type" value="Genomic_DNA"/>
</dbReference>
<organism evidence="6 7">
    <name type="scientific">Clostridium manihotivorum</name>
    <dbReference type="NCBI Taxonomy" id="2320868"/>
    <lineage>
        <taxon>Bacteria</taxon>
        <taxon>Bacillati</taxon>
        <taxon>Bacillota</taxon>
        <taxon>Clostridia</taxon>
        <taxon>Eubacteriales</taxon>
        <taxon>Clostridiaceae</taxon>
        <taxon>Clostridium</taxon>
    </lineage>
</organism>
<evidence type="ECO:0000256" key="2">
    <source>
        <dbReference type="ARBA" id="ARBA00023125"/>
    </source>
</evidence>
<evidence type="ECO:0000259" key="4">
    <source>
        <dbReference type="PROSITE" id="PS50042"/>
    </source>
</evidence>
<evidence type="ECO:0008006" key="8">
    <source>
        <dbReference type="Google" id="ProtNLM"/>
    </source>
</evidence>
<dbReference type="InterPro" id="IPR012318">
    <property type="entry name" value="HTH_CRP"/>
</dbReference>
<accession>A0A3R5U8W5</accession>
<dbReference type="GO" id="GO:0003677">
    <property type="term" value="F:DNA binding"/>
    <property type="evidence" value="ECO:0007669"/>
    <property type="project" value="UniProtKB-KW"/>
</dbReference>
<keyword evidence="2" id="KW-0238">DNA-binding</keyword>
<keyword evidence="1" id="KW-0805">Transcription regulation</keyword>
<keyword evidence="7" id="KW-1185">Reference proteome</keyword>
<protein>
    <recommendedName>
        <fullName evidence="8">Regulatory protein YeiL</fullName>
    </recommendedName>
</protein>
<dbReference type="SUPFAM" id="SSF46785">
    <property type="entry name" value="Winged helix' DNA-binding domain"/>
    <property type="match status" value="1"/>
</dbReference>
<feature type="domain" description="HTH crp-type" evidence="5">
    <location>
        <begin position="152"/>
        <end position="223"/>
    </location>
</feature>
<dbReference type="GO" id="GO:0005829">
    <property type="term" value="C:cytosol"/>
    <property type="evidence" value="ECO:0007669"/>
    <property type="project" value="TreeGrafter"/>
</dbReference>
<dbReference type="PANTHER" id="PTHR24567:SF26">
    <property type="entry name" value="REGULATORY PROTEIN YEIL"/>
    <property type="match status" value="1"/>
</dbReference>
<reference evidence="6 7" key="1">
    <citation type="submission" date="2018-01" db="EMBL/GenBank/DDBJ databases">
        <title>Genome Sequencing and Assembly of Anaerobacter polyendosporus strain CT4.</title>
        <authorList>
            <person name="Tachaapaikoon C."/>
            <person name="Sutheeworapong S."/>
            <person name="Jenjaroenpun P."/>
            <person name="Wongsurawat T."/>
            <person name="Nookeaw I."/>
            <person name="Cheawchanlertfa P."/>
            <person name="Kosugi A."/>
            <person name="Cheevadhanarak S."/>
            <person name="Ratanakhanokchai K."/>
        </authorList>
    </citation>
    <scope>NUCLEOTIDE SEQUENCE [LARGE SCALE GENOMIC DNA]</scope>
    <source>
        <strain evidence="6 7">CT4</strain>
    </source>
</reference>
<gene>
    <name evidence="6" type="ORF">C1I91_27660</name>
</gene>
<dbReference type="SMART" id="SM00100">
    <property type="entry name" value="cNMP"/>
    <property type="match status" value="1"/>
</dbReference>
<dbReference type="Gene3D" id="2.60.120.10">
    <property type="entry name" value="Jelly Rolls"/>
    <property type="match status" value="1"/>
</dbReference>
<evidence type="ECO:0000256" key="3">
    <source>
        <dbReference type="ARBA" id="ARBA00023163"/>
    </source>
</evidence>
<dbReference type="KEGG" id="cmah:C1I91_27660"/>
<dbReference type="PROSITE" id="PS51063">
    <property type="entry name" value="HTH_CRP_2"/>
    <property type="match status" value="1"/>
</dbReference>
<dbReference type="CDD" id="cd00038">
    <property type="entry name" value="CAP_ED"/>
    <property type="match status" value="1"/>
</dbReference>
<dbReference type="Gene3D" id="1.10.10.10">
    <property type="entry name" value="Winged helix-like DNA-binding domain superfamily/Winged helix DNA-binding domain"/>
    <property type="match status" value="1"/>
</dbReference>